<feature type="transmembrane region" description="Helical" evidence="12">
    <location>
        <begin position="6"/>
        <end position="22"/>
    </location>
</feature>
<feature type="transmembrane region" description="Helical" evidence="12">
    <location>
        <begin position="226"/>
        <end position="245"/>
    </location>
</feature>
<dbReference type="Gene3D" id="1.20.1730.10">
    <property type="entry name" value="Sodium/glucose cotransporter"/>
    <property type="match status" value="1"/>
</dbReference>
<feature type="transmembrane region" description="Helical" evidence="12">
    <location>
        <begin position="179"/>
        <end position="197"/>
    </location>
</feature>
<dbReference type="GO" id="GO:0006814">
    <property type="term" value="P:sodium ion transport"/>
    <property type="evidence" value="ECO:0007669"/>
    <property type="project" value="UniProtKB-KW"/>
</dbReference>
<feature type="transmembrane region" description="Helical" evidence="12">
    <location>
        <begin position="391"/>
        <end position="415"/>
    </location>
</feature>
<evidence type="ECO:0000313" key="13">
    <source>
        <dbReference type="EMBL" id="ATC64004.1"/>
    </source>
</evidence>
<feature type="transmembrane region" description="Helical" evidence="12">
    <location>
        <begin position="539"/>
        <end position="558"/>
    </location>
</feature>
<keyword evidence="5 12" id="KW-0812">Transmembrane</keyword>
<dbReference type="EMBL" id="CP023344">
    <property type="protein sequence ID" value="ATC64004.1"/>
    <property type="molecule type" value="Genomic_DNA"/>
</dbReference>
<dbReference type="InterPro" id="IPR001734">
    <property type="entry name" value="Na/solute_symporter"/>
</dbReference>
<evidence type="ECO:0000256" key="8">
    <source>
        <dbReference type="ARBA" id="ARBA00023065"/>
    </source>
</evidence>
<keyword evidence="8" id="KW-0406">Ion transport</keyword>
<evidence type="ECO:0000256" key="3">
    <source>
        <dbReference type="ARBA" id="ARBA00022448"/>
    </source>
</evidence>
<evidence type="ECO:0000256" key="10">
    <source>
        <dbReference type="ARBA" id="ARBA00023201"/>
    </source>
</evidence>
<feature type="transmembrane region" description="Helical" evidence="12">
    <location>
        <begin position="511"/>
        <end position="533"/>
    </location>
</feature>
<evidence type="ECO:0000256" key="7">
    <source>
        <dbReference type="ARBA" id="ARBA00023053"/>
    </source>
</evidence>
<keyword evidence="3" id="KW-0813">Transport</keyword>
<evidence type="ECO:0000256" key="12">
    <source>
        <dbReference type="SAM" id="Phobius"/>
    </source>
</evidence>
<keyword evidence="6 12" id="KW-1133">Transmembrane helix</keyword>
<evidence type="ECO:0000313" key="14">
    <source>
        <dbReference type="Proteomes" id="UP000217265"/>
    </source>
</evidence>
<feature type="transmembrane region" description="Helical" evidence="12">
    <location>
        <begin position="148"/>
        <end position="167"/>
    </location>
</feature>
<dbReference type="KEGG" id="vbh:CMV30_08615"/>
<comment type="subcellular location">
    <subcellularLocation>
        <location evidence="1">Cell membrane</location>
        <topology evidence="1">Multi-pass membrane protein</topology>
    </subcellularLocation>
</comment>
<dbReference type="PANTHER" id="PTHR42985">
    <property type="entry name" value="SODIUM-COUPLED MONOCARBOXYLATE TRANSPORTER"/>
    <property type="match status" value="1"/>
</dbReference>
<dbReference type="CDD" id="cd11494">
    <property type="entry name" value="SLC5sbd_NIS-like_u2"/>
    <property type="match status" value="1"/>
</dbReference>
<evidence type="ECO:0000256" key="9">
    <source>
        <dbReference type="ARBA" id="ARBA00023136"/>
    </source>
</evidence>
<evidence type="ECO:0000256" key="1">
    <source>
        <dbReference type="ARBA" id="ARBA00004651"/>
    </source>
</evidence>
<feature type="transmembrane region" description="Helical" evidence="12">
    <location>
        <begin position="42"/>
        <end position="62"/>
    </location>
</feature>
<feature type="transmembrane region" description="Helical" evidence="12">
    <location>
        <begin position="116"/>
        <end position="142"/>
    </location>
</feature>
<keyword evidence="9 12" id="KW-0472">Membrane</keyword>
<dbReference type="Pfam" id="PF00474">
    <property type="entry name" value="SSF"/>
    <property type="match status" value="2"/>
</dbReference>
<dbReference type="PROSITE" id="PS50283">
    <property type="entry name" value="NA_SOLUT_SYMP_3"/>
    <property type="match status" value="1"/>
</dbReference>
<reference evidence="13 14" key="1">
    <citation type="submission" date="2017-09" db="EMBL/GenBank/DDBJ databases">
        <title>Complete genome sequence of Verrucomicrobial strain HZ-65, isolated from freshwater.</title>
        <authorList>
            <person name="Choi A."/>
        </authorList>
    </citation>
    <scope>NUCLEOTIDE SEQUENCE [LARGE SCALE GENOMIC DNA]</scope>
    <source>
        <strain evidence="13 14">HZ-65</strain>
    </source>
</reference>
<dbReference type="GO" id="GO:0005886">
    <property type="term" value="C:plasma membrane"/>
    <property type="evidence" value="ECO:0007669"/>
    <property type="project" value="UniProtKB-SubCell"/>
</dbReference>
<evidence type="ECO:0000256" key="2">
    <source>
        <dbReference type="ARBA" id="ARBA00006434"/>
    </source>
</evidence>
<dbReference type="InterPro" id="IPR038377">
    <property type="entry name" value="Na/Glc_symporter_sf"/>
</dbReference>
<comment type="similarity">
    <text evidence="2 11">Belongs to the sodium:solute symporter (SSF) (TC 2.A.21) family.</text>
</comment>
<feature type="transmembrane region" description="Helical" evidence="12">
    <location>
        <begin position="457"/>
        <end position="476"/>
    </location>
</feature>
<keyword evidence="4" id="KW-1003">Cell membrane</keyword>
<organism evidence="13 14">
    <name type="scientific">Nibricoccus aquaticus</name>
    <dbReference type="NCBI Taxonomy" id="2576891"/>
    <lineage>
        <taxon>Bacteria</taxon>
        <taxon>Pseudomonadati</taxon>
        <taxon>Verrucomicrobiota</taxon>
        <taxon>Opitutia</taxon>
        <taxon>Opitutales</taxon>
        <taxon>Opitutaceae</taxon>
        <taxon>Nibricoccus</taxon>
    </lineage>
</organism>
<sequence length="572" mass="62621">MNGLDWIVLLGTMLGIAAYGTWRTRHTDNLNTYLKGSQTTKWGTIGLSVMATQASTITYLSLPGQAYENGIAFIQNYFGLPLALILVCAVFLPIYRKLGVYTAYEYLGQRFDRKTRLLGASLFLLQRGLQCGITIYAPAIILSTVLGWRVDLTIVFTGLLAIVYTVTGGSAAVNLTQKWQMGVIFGGMLTAFVVLLVKLPPDAMHIAGAMDKLDAVSYEPDLKQRYTLWSGLIGGFFLSLSYFGTDQTQVQRYIGGAALREGRLGLMFNALLKIPMQFFIVILGALLFVFYQFSPTTPLLFNQTEWRRQLDGPQAATFRAFEEKHTALHADKQEKIRAFSDARASADPQLEYTARAALAESQAASETLRNEARNALYAVSPEAKKTRDSDFVFITFILTQLPHGAIGLLIAVMFASALSSKAGELNALGTTSTIDLWRHFRPLAAHDEARNVRNAKWFTAVWGLFAIGFALFVSFAENLIEALNIVASIFYPALLGVFIVAFFFKKVGGSAVFYAAIAAQLVVIAIFALGKFFPAHEIGYLWLNPIGCAACVLFALALQPLLGSAKTSATAA</sequence>
<keyword evidence="10" id="KW-0739">Sodium transport</keyword>
<feature type="transmembrane region" description="Helical" evidence="12">
    <location>
        <begin position="74"/>
        <end position="95"/>
    </location>
</feature>
<feature type="transmembrane region" description="Helical" evidence="12">
    <location>
        <begin position="266"/>
        <end position="291"/>
    </location>
</feature>
<gene>
    <name evidence="13" type="ORF">CMV30_08615</name>
</gene>
<dbReference type="RefSeq" id="WP_096055636.1">
    <property type="nucleotide sequence ID" value="NZ_CP023344.1"/>
</dbReference>
<evidence type="ECO:0000256" key="11">
    <source>
        <dbReference type="RuleBase" id="RU362091"/>
    </source>
</evidence>
<evidence type="ECO:0000256" key="6">
    <source>
        <dbReference type="ARBA" id="ARBA00022989"/>
    </source>
</evidence>
<protein>
    <submittedName>
        <fullName evidence="13">Sodium:solute symporter</fullName>
    </submittedName>
</protein>
<keyword evidence="7" id="KW-0915">Sodium</keyword>
<name>A0A290Q695_9BACT</name>
<proteinExistence type="inferred from homology"/>
<dbReference type="OrthoDB" id="9810181at2"/>
<keyword evidence="14" id="KW-1185">Reference proteome</keyword>
<accession>A0A290Q695</accession>
<evidence type="ECO:0000256" key="5">
    <source>
        <dbReference type="ARBA" id="ARBA00022692"/>
    </source>
</evidence>
<dbReference type="PANTHER" id="PTHR42985:SF40">
    <property type="entry name" value="LD47995P-RELATED"/>
    <property type="match status" value="1"/>
</dbReference>
<dbReference type="InterPro" id="IPR051163">
    <property type="entry name" value="Sodium:Solute_Symporter_SSF"/>
</dbReference>
<dbReference type="Proteomes" id="UP000217265">
    <property type="component" value="Chromosome"/>
</dbReference>
<evidence type="ECO:0000256" key="4">
    <source>
        <dbReference type="ARBA" id="ARBA00022475"/>
    </source>
</evidence>
<feature type="transmembrane region" description="Helical" evidence="12">
    <location>
        <begin position="482"/>
        <end position="504"/>
    </location>
</feature>
<dbReference type="GO" id="GO:0015293">
    <property type="term" value="F:symporter activity"/>
    <property type="evidence" value="ECO:0007669"/>
    <property type="project" value="TreeGrafter"/>
</dbReference>
<dbReference type="AlphaFoldDB" id="A0A290Q695"/>